<evidence type="ECO:0000313" key="11">
    <source>
        <dbReference type="EMBL" id="MDR4126337.1"/>
    </source>
</evidence>
<dbReference type="Gene3D" id="3.40.50.300">
    <property type="entry name" value="P-loop containing nucleotide triphosphate hydrolases"/>
    <property type="match status" value="1"/>
</dbReference>
<dbReference type="InterPro" id="IPR051535">
    <property type="entry name" value="Siderophore_ABC-ATPase"/>
</dbReference>
<evidence type="ECO:0000256" key="8">
    <source>
        <dbReference type="ARBA" id="ARBA00023065"/>
    </source>
</evidence>
<evidence type="ECO:0000256" key="9">
    <source>
        <dbReference type="ARBA" id="ARBA00023136"/>
    </source>
</evidence>
<dbReference type="InterPro" id="IPR003439">
    <property type="entry name" value="ABC_transporter-like_ATP-bd"/>
</dbReference>
<keyword evidence="4" id="KW-0410">Iron transport</keyword>
<keyword evidence="5" id="KW-0547">Nucleotide-binding</keyword>
<keyword evidence="3" id="KW-1003">Cell membrane</keyword>
<dbReference type="PANTHER" id="PTHR42771:SF7">
    <property type="entry name" value="ABC-TYPE COBALAMIN_FE3+-SIDEROPHORES TRANSPORT SYSTEM, ATPASE COMPONENT"/>
    <property type="match status" value="1"/>
</dbReference>
<evidence type="ECO:0000256" key="1">
    <source>
        <dbReference type="ARBA" id="ARBA00004202"/>
    </source>
</evidence>
<keyword evidence="2" id="KW-0813">Transport</keyword>
<evidence type="ECO:0000313" key="12">
    <source>
        <dbReference type="Proteomes" id="UP001232156"/>
    </source>
</evidence>
<dbReference type="Pfam" id="PF00005">
    <property type="entry name" value="ABC_tran"/>
    <property type="match status" value="1"/>
</dbReference>
<evidence type="ECO:0000259" key="10">
    <source>
        <dbReference type="PROSITE" id="PS50893"/>
    </source>
</evidence>
<dbReference type="CDD" id="cd03214">
    <property type="entry name" value="ABC_Iron-Siderophores_B12_Hemin"/>
    <property type="match status" value="1"/>
</dbReference>
<dbReference type="RefSeq" id="WP_165278239.1">
    <property type="nucleotide sequence ID" value="NZ_JAUZQE010000022.1"/>
</dbReference>
<reference evidence="11 12" key="1">
    <citation type="submission" date="2023-08" db="EMBL/GenBank/DDBJ databases">
        <title>Alcaligenaceae gen. nov., a novel taxon isolated from the sludge of Yixing Pesticide Factory.</title>
        <authorList>
            <person name="Ruan L."/>
        </authorList>
    </citation>
    <scope>NUCLEOTIDE SEQUENCE [LARGE SCALE GENOMIC DNA]</scope>
    <source>
        <strain evidence="11 12">LG-2</strain>
    </source>
</reference>
<evidence type="ECO:0000256" key="4">
    <source>
        <dbReference type="ARBA" id="ARBA00022496"/>
    </source>
</evidence>
<dbReference type="SMART" id="SM00382">
    <property type="entry name" value="AAA"/>
    <property type="match status" value="1"/>
</dbReference>
<evidence type="ECO:0000256" key="7">
    <source>
        <dbReference type="ARBA" id="ARBA00023004"/>
    </source>
</evidence>
<organism evidence="11 12">
    <name type="scientific">Yanghanlia caeni</name>
    <dbReference type="NCBI Taxonomy" id="3064283"/>
    <lineage>
        <taxon>Bacteria</taxon>
        <taxon>Pseudomonadati</taxon>
        <taxon>Pseudomonadota</taxon>
        <taxon>Betaproteobacteria</taxon>
        <taxon>Burkholderiales</taxon>
        <taxon>Alcaligenaceae</taxon>
        <taxon>Yanghanlia</taxon>
    </lineage>
</organism>
<dbReference type="InterPro" id="IPR003593">
    <property type="entry name" value="AAA+_ATPase"/>
</dbReference>
<name>A0ABU1D7V5_9BURK</name>
<keyword evidence="9" id="KW-0472">Membrane</keyword>
<gene>
    <name evidence="11" type="ORF">Q8947_10130</name>
</gene>
<dbReference type="InterPro" id="IPR027417">
    <property type="entry name" value="P-loop_NTPase"/>
</dbReference>
<sequence>MTLELTDLHCTLGSRAVLQGLSATPLAKGRVVAIVGRNGTGKSTLMRAVAGLVPCSAARLHLNGRDLRGVNAAARAAHVRYLPQAAPGSLHLTVYESLRVALNAHRTQPADCAHERITATATDLGLAPLLGRYLDELSGGQRQLVWLAQALMHRPEVMLLDEPLAALDPNYQHHVMQHVRRLAADQQLLVLVVLHDLNMALRYADEALVLLDGTVIAQGPVHATLNAETLAQAFLVNARVERCSRNMPVVIVDDLLEL</sequence>
<keyword evidence="12" id="KW-1185">Reference proteome</keyword>
<dbReference type="PANTHER" id="PTHR42771">
    <property type="entry name" value="IRON(3+)-HYDROXAMATE IMPORT ATP-BINDING PROTEIN FHUC"/>
    <property type="match status" value="1"/>
</dbReference>
<dbReference type="PROSITE" id="PS00211">
    <property type="entry name" value="ABC_TRANSPORTER_1"/>
    <property type="match status" value="1"/>
</dbReference>
<comment type="caution">
    <text evidence="11">The sequence shown here is derived from an EMBL/GenBank/DDBJ whole genome shotgun (WGS) entry which is preliminary data.</text>
</comment>
<evidence type="ECO:0000256" key="3">
    <source>
        <dbReference type="ARBA" id="ARBA00022475"/>
    </source>
</evidence>
<proteinExistence type="predicted"/>
<dbReference type="SUPFAM" id="SSF52540">
    <property type="entry name" value="P-loop containing nucleoside triphosphate hydrolases"/>
    <property type="match status" value="1"/>
</dbReference>
<dbReference type="EMBL" id="JAUZQE010000022">
    <property type="protein sequence ID" value="MDR4126337.1"/>
    <property type="molecule type" value="Genomic_DNA"/>
</dbReference>
<dbReference type="PROSITE" id="PS50893">
    <property type="entry name" value="ABC_TRANSPORTER_2"/>
    <property type="match status" value="1"/>
</dbReference>
<evidence type="ECO:0000256" key="2">
    <source>
        <dbReference type="ARBA" id="ARBA00022448"/>
    </source>
</evidence>
<keyword evidence="6 11" id="KW-0067">ATP-binding</keyword>
<dbReference type="Proteomes" id="UP001232156">
    <property type="component" value="Unassembled WGS sequence"/>
</dbReference>
<dbReference type="InterPro" id="IPR017871">
    <property type="entry name" value="ABC_transporter-like_CS"/>
</dbReference>
<feature type="domain" description="ABC transporter" evidence="10">
    <location>
        <begin position="3"/>
        <end position="237"/>
    </location>
</feature>
<comment type="subcellular location">
    <subcellularLocation>
        <location evidence="1">Cell membrane</location>
        <topology evidence="1">Peripheral membrane protein</topology>
    </subcellularLocation>
</comment>
<keyword evidence="8" id="KW-0406">Ion transport</keyword>
<evidence type="ECO:0000256" key="6">
    <source>
        <dbReference type="ARBA" id="ARBA00022840"/>
    </source>
</evidence>
<keyword evidence="7" id="KW-0408">Iron</keyword>
<dbReference type="GO" id="GO:0005524">
    <property type="term" value="F:ATP binding"/>
    <property type="evidence" value="ECO:0007669"/>
    <property type="project" value="UniProtKB-KW"/>
</dbReference>
<protein>
    <submittedName>
        <fullName evidence="11">ABC transporter ATP-binding protein</fullName>
    </submittedName>
</protein>
<evidence type="ECO:0000256" key="5">
    <source>
        <dbReference type="ARBA" id="ARBA00022741"/>
    </source>
</evidence>
<accession>A0ABU1D7V5</accession>